<comment type="caution">
    <text evidence="1">The sequence shown here is derived from an EMBL/GenBank/DDBJ whole genome shotgun (WGS) entry which is preliminary data.</text>
</comment>
<organism evidence="1 2">
    <name type="scientific">Araneus ventricosus</name>
    <name type="common">Orbweaver spider</name>
    <name type="synonym">Epeira ventricosa</name>
    <dbReference type="NCBI Taxonomy" id="182803"/>
    <lineage>
        <taxon>Eukaryota</taxon>
        <taxon>Metazoa</taxon>
        <taxon>Ecdysozoa</taxon>
        <taxon>Arthropoda</taxon>
        <taxon>Chelicerata</taxon>
        <taxon>Arachnida</taxon>
        <taxon>Araneae</taxon>
        <taxon>Araneomorphae</taxon>
        <taxon>Entelegynae</taxon>
        <taxon>Araneoidea</taxon>
        <taxon>Araneidae</taxon>
        <taxon>Araneus</taxon>
    </lineage>
</organism>
<sequence length="231" mass="25508">MADRNSDFETMDSVEDPEGYAKIQAIVARCYSLMDLSKRLYTAESLMGQWLKRLQEKKAKIRDDNIPEIQGVEGEIQKLDAKITEIIEEANPISQCLHPSLDDTIPLKLDIHERSVPHHLKPVVPKPVVNAKILDFHLVRFLFGAVGHKTEIRSWVRESKSHKSENHKLGEGEVAPLGHDSLSRESWTGGADLKAGGGAGTVPLGDSQISILVCCKVTAILLCKSASLQQV</sequence>
<keyword evidence="2" id="KW-1185">Reference proteome</keyword>
<gene>
    <name evidence="1" type="ORF">AVEN_116626_1</name>
</gene>
<evidence type="ECO:0000313" key="2">
    <source>
        <dbReference type="Proteomes" id="UP000499080"/>
    </source>
</evidence>
<accession>A0A4Y2DGK6</accession>
<dbReference type="Proteomes" id="UP000499080">
    <property type="component" value="Unassembled WGS sequence"/>
</dbReference>
<evidence type="ECO:0000313" key="1">
    <source>
        <dbReference type="EMBL" id="GBM14994.1"/>
    </source>
</evidence>
<protein>
    <submittedName>
        <fullName evidence="1">Uncharacterized protein</fullName>
    </submittedName>
</protein>
<dbReference type="AlphaFoldDB" id="A0A4Y2DGK6"/>
<dbReference type="EMBL" id="BGPR01000352">
    <property type="protein sequence ID" value="GBM14994.1"/>
    <property type="molecule type" value="Genomic_DNA"/>
</dbReference>
<reference evidence="1 2" key="1">
    <citation type="journal article" date="2019" name="Sci. Rep.">
        <title>Orb-weaving spider Araneus ventricosus genome elucidates the spidroin gene catalogue.</title>
        <authorList>
            <person name="Kono N."/>
            <person name="Nakamura H."/>
            <person name="Ohtoshi R."/>
            <person name="Moran D.A.P."/>
            <person name="Shinohara A."/>
            <person name="Yoshida Y."/>
            <person name="Fujiwara M."/>
            <person name="Mori M."/>
            <person name="Tomita M."/>
            <person name="Arakawa K."/>
        </authorList>
    </citation>
    <scope>NUCLEOTIDE SEQUENCE [LARGE SCALE GENOMIC DNA]</scope>
</reference>
<proteinExistence type="predicted"/>
<name>A0A4Y2DGK6_ARAVE</name>